<dbReference type="Pfam" id="PF08592">
    <property type="entry name" value="Anthrone_oxy"/>
    <property type="match status" value="1"/>
</dbReference>
<keyword evidence="1" id="KW-1133">Transmembrane helix</keyword>
<keyword evidence="1" id="KW-0812">Transmembrane</keyword>
<organism evidence="2 3">
    <name type="scientific">Nocardia aobensis</name>
    <dbReference type="NCBI Taxonomy" id="257277"/>
    <lineage>
        <taxon>Bacteria</taxon>
        <taxon>Bacillati</taxon>
        <taxon>Actinomycetota</taxon>
        <taxon>Actinomycetes</taxon>
        <taxon>Mycobacteriales</taxon>
        <taxon>Nocardiaceae</taxon>
        <taxon>Nocardia</taxon>
    </lineage>
</organism>
<reference evidence="2 3" key="1">
    <citation type="submission" date="2024-10" db="EMBL/GenBank/DDBJ databases">
        <title>The Natural Products Discovery Center: Release of the First 8490 Sequenced Strains for Exploring Actinobacteria Biosynthetic Diversity.</title>
        <authorList>
            <person name="Kalkreuter E."/>
            <person name="Kautsar S.A."/>
            <person name="Yang D."/>
            <person name="Bader C.D."/>
            <person name="Teijaro C.N."/>
            <person name="Fluegel L."/>
            <person name="Davis C.M."/>
            <person name="Simpson J.R."/>
            <person name="Lauterbach L."/>
            <person name="Steele A.D."/>
            <person name="Gui C."/>
            <person name="Meng S."/>
            <person name="Li G."/>
            <person name="Viehrig K."/>
            <person name="Ye F."/>
            <person name="Su P."/>
            <person name="Kiefer A.F."/>
            <person name="Nichols A."/>
            <person name="Cepeda A.J."/>
            <person name="Yan W."/>
            <person name="Fan B."/>
            <person name="Jiang Y."/>
            <person name="Adhikari A."/>
            <person name="Zheng C.-J."/>
            <person name="Schuster L."/>
            <person name="Cowan T.M."/>
            <person name="Smanski M.J."/>
            <person name="Chevrette M.G."/>
            <person name="De Carvalho L.P.S."/>
            <person name="Shen B."/>
        </authorList>
    </citation>
    <scope>NUCLEOTIDE SEQUENCE [LARGE SCALE GENOMIC DNA]</scope>
    <source>
        <strain evidence="2 3">NPDC004119</strain>
    </source>
</reference>
<evidence type="ECO:0000313" key="3">
    <source>
        <dbReference type="Proteomes" id="UP001601442"/>
    </source>
</evidence>
<evidence type="ECO:0000256" key="1">
    <source>
        <dbReference type="SAM" id="Phobius"/>
    </source>
</evidence>
<feature type="transmembrane region" description="Helical" evidence="1">
    <location>
        <begin position="12"/>
        <end position="32"/>
    </location>
</feature>
<dbReference type="Proteomes" id="UP001601442">
    <property type="component" value="Unassembled WGS sequence"/>
</dbReference>
<gene>
    <name evidence="2" type="ORF">ACFYU5_17635</name>
</gene>
<dbReference type="InterPro" id="IPR013901">
    <property type="entry name" value="Anthrone_oxy"/>
</dbReference>
<dbReference type="InterPro" id="IPR012349">
    <property type="entry name" value="Split_barrel_FMN-bd"/>
</dbReference>
<dbReference type="InterPro" id="IPR004378">
    <property type="entry name" value="F420H2_quin_Rdtase"/>
</dbReference>
<name>A0ABW6P4M1_9NOCA</name>
<dbReference type="EMBL" id="JBIAMT010000003">
    <property type="protein sequence ID" value="MFF0498235.1"/>
    <property type="molecule type" value="Genomic_DNA"/>
</dbReference>
<comment type="caution">
    <text evidence="2">The sequence shown here is derived from an EMBL/GenBank/DDBJ whole genome shotgun (WGS) entry which is preliminary data.</text>
</comment>
<sequence length="309" mass="33725">MLSKSVRGAALLFPGLLAGAFGYGAVNVLYAFREVPLDVRFTFHVALMRVNGPVMQSLMALAVLGTLVLAVQSRGGRRRVAACATVLVVVSFLVTRFGNVPINQQIKRWAVGTPPADYADTLRRWELFHFTRTGCAVVAFILVIVAVVGFTSTDDDIRRMRENPRRTPSVRRDIRNRIVVLAHRIGLPFGPIHLLTVAGRSTGNPRTTPVAPIQLDGVQYLVQAYPDAEWVENARAAGRGDLARGRKSRTVDLIEVPEQHRGPVLRAFPVQNPRGAQAFVRNGLVDSGSPDSFADAANRCAVFRVDPVG</sequence>
<dbReference type="Pfam" id="PF04075">
    <property type="entry name" value="F420H2_quin_red"/>
    <property type="match status" value="1"/>
</dbReference>
<feature type="transmembrane region" description="Helical" evidence="1">
    <location>
        <begin position="130"/>
        <end position="151"/>
    </location>
</feature>
<feature type="transmembrane region" description="Helical" evidence="1">
    <location>
        <begin position="80"/>
        <end position="98"/>
    </location>
</feature>
<proteinExistence type="predicted"/>
<keyword evidence="3" id="KW-1185">Reference proteome</keyword>
<dbReference type="RefSeq" id="WP_387395429.1">
    <property type="nucleotide sequence ID" value="NZ_JBIAMT010000003.1"/>
</dbReference>
<protein>
    <submittedName>
        <fullName evidence="2">Nitroreductase/quinone reductase family protein</fullName>
    </submittedName>
</protein>
<accession>A0ABW6P4M1</accession>
<dbReference type="Gene3D" id="2.30.110.10">
    <property type="entry name" value="Electron Transport, Fmn-binding Protein, Chain A"/>
    <property type="match status" value="1"/>
</dbReference>
<feature type="transmembrane region" description="Helical" evidence="1">
    <location>
        <begin position="52"/>
        <end position="71"/>
    </location>
</feature>
<keyword evidence="1" id="KW-0472">Membrane</keyword>
<evidence type="ECO:0000313" key="2">
    <source>
        <dbReference type="EMBL" id="MFF0498235.1"/>
    </source>
</evidence>